<keyword evidence="1" id="KW-0749">Sporulation</keyword>
<sequence>MNKVCWLRKVNGGIKTTKEDRKRLAWHETLEIHELVAAQSNGLMKLKMSIGKIDDPELSKIYKQAIQDLELNLNELISFYSSMPSGERAESNKDLLGFYAGDLLALSKILVRNYAIAITIAIAIAIAIAITETATPILRKTLTEQMLRAIICHEKIFNYMYKKGLYPAYDLSQLLNNDLKNAKKQFR</sequence>
<comment type="similarity">
    <text evidence="3">Belongs to the CotF family.</text>
</comment>
<keyword evidence="4" id="KW-0472">Membrane</keyword>
<dbReference type="GO" id="GO:0030435">
    <property type="term" value="P:sporulation resulting in formation of a cellular spore"/>
    <property type="evidence" value="ECO:0007669"/>
    <property type="project" value="UniProtKB-KW"/>
</dbReference>
<dbReference type="Proteomes" id="UP000249134">
    <property type="component" value="Chromosome 1"/>
</dbReference>
<dbReference type="KEGG" id="blen:NCTC4824_00853"/>
<dbReference type="STRING" id="1348624.GCA_001591545_03405"/>
<accession>A0A2X4VMI1</accession>
<dbReference type="RefSeq" id="WP_082788788.1">
    <property type="nucleotide sequence ID" value="NZ_JARSRL010000005.1"/>
</dbReference>
<evidence type="ECO:0000256" key="1">
    <source>
        <dbReference type="ARBA" id="ARBA00022969"/>
    </source>
</evidence>
<evidence type="ECO:0000313" key="6">
    <source>
        <dbReference type="Proteomes" id="UP000249134"/>
    </source>
</evidence>
<proteinExistence type="inferred from homology"/>
<comment type="subcellular location">
    <subcellularLocation>
        <location evidence="2">Spore coat</location>
    </subcellularLocation>
</comment>
<keyword evidence="6" id="KW-1185">Reference proteome</keyword>
<evidence type="ECO:0000256" key="3">
    <source>
        <dbReference type="ARBA" id="ARBA00024344"/>
    </source>
</evidence>
<dbReference type="EMBL" id="LS483476">
    <property type="protein sequence ID" value="SQI53377.1"/>
    <property type="molecule type" value="Genomic_DNA"/>
</dbReference>
<feature type="transmembrane region" description="Helical" evidence="4">
    <location>
        <begin position="114"/>
        <end position="138"/>
    </location>
</feature>
<dbReference type="PANTHER" id="PTHR39183">
    <property type="entry name" value="SPORE COAT PROTEIN F-LIKE PROTEIN YHCQ"/>
    <property type="match status" value="1"/>
</dbReference>
<dbReference type="Pfam" id="PF07875">
    <property type="entry name" value="Coat_F"/>
    <property type="match status" value="1"/>
</dbReference>
<keyword evidence="4" id="KW-1133">Transmembrane helix</keyword>
<name>A0A2X4VMI1_LEDLE</name>
<dbReference type="PANTHER" id="PTHR39183:SF1">
    <property type="entry name" value="SPORE COAT PROTEIN F-LIKE PROTEIN YHCQ"/>
    <property type="match status" value="1"/>
</dbReference>
<dbReference type="InterPro" id="IPR012851">
    <property type="entry name" value="Spore_coat_CotF-like"/>
</dbReference>
<organism evidence="5 6">
    <name type="scientific">Lederbergia lenta</name>
    <name type="common">Bacillus lentus</name>
    <dbReference type="NCBI Taxonomy" id="1467"/>
    <lineage>
        <taxon>Bacteria</taxon>
        <taxon>Bacillati</taxon>
        <taxon>Bacillota</taxon>
        <taxon>Bacilli</taxon>
        <taxon>Bacillales</taxon>
        <taxon>Bacillaceae</taxon>
        <taxon>Lederbergia</taxon>
    </lineage>
</organism>
<protein>
    <submittedName>
        <fullName evidence="5">Coat F domain-containing protein</fullName>
    </submittedName>
</protein>
<dbReference type="AlphaFoldDB" id="A0A2X4VMI1"/>
<evidence type="ECO:0000313" key="5">
    <source>
        <dbReference type="EMBL" id="SQI53377.1"/>
    </source>
</evidence>
<gene>
    <name evidence="5" type="primary">cotF</name>
    <name evidence="5" type="ORF">NCTC4824_00853</name>
</gene>
<evidence type="ECO:0000256" key="2">
    <source>
        <dbReference type="ARBA" id="ARBA00024325"/>
    </source>
</evidence>
<dbReference type="InterPro" id="IPR012347">
    <property type="entry name" value="Ferritin-like"/>
</dbReference>
<reference evidence="5 6" key="1">
    <citation type="submission" date="2018-06" db="EMBL/GenBank/DDBJ databases">
        <authorList>
            <consortium name="Pathogen Informatics"/>
            <person name="Doyle S."/>
        </authorList>
    </citation>
    <scope>NUCLEOTIDE SEQUENCE [LARGE SCALE GENOMIC DNA]</scope>
    <source>
        <strain evidence="5 6">NCTC4824</strain>
    </source>
</reference>
<keyword evidence="4" id="KW-0812">Transmembrane</keyword>
<dbReference type="Gene3D" id="1.20.1260.10">
    <property type="match status" value="1"/>
</dbReference>
<evidence type="ECO:0000256" key="4">
    <source>
        <dbReference type="SAM" id="Phobius"/>
    </source>
</evidence>